<dbReference type="EMBL" id="JAZGLY010000001">
    <property type="protein sequence ID" value="MEE6185758.1"/>
    <property type="molecule type" value="Genomic_DNA"/>
</dbReference>
<dbReference type="Gene3D" id="3.30.230.10">
    <property type="match status" value="1"/>
</dbReference>
<evidence type="ECO:0000313" key="10">
    <source>
        <dbReference type="Proteomes" id="UP001357452"/>
    </source>
</evidence>
<dbReference type="InterPro" id="IPR020539">
    <property type="entry name" value="RNase_P_CS"/>
</dbReference>
<dbReference type="EC" id="3.1.26.5" evidence="7 8"/>
<evidence type="ECO:0000256" key="6">
    <source>
        <dbReference type="ARBA" id="ARBA00022884"/>
    </source>
</evidence>
<gene>
    <name evidence="7 9" type="primary">rnpA</name>
    <name evidence="9" type="ORF">V2H41_00595</name>
</gene>
<comment type="catalytic activity">
    <reaction evidence="7">
        <text>Endonucleolytic cleavage of RNA, removing 5'-extranucleotides from tRNA precursor.</text>
        <dbReference type="EC" id="3.1.26.5"/>
    </reaction>
</comment>
<accession>A0ABU7RCQ2</accession>
<evidence type="ECO:0000256" key="5">
    <source>
        <dbReference type="ARBA" id="ARBA00022801"/>
    </source>
</evidence>
<comment type="subunit">
    <text evidence="7">Consists of a catalytic RNA component (M1 or rnpB) and a protein subunit.</text>
</comment>
<comment type="similarity">
    <text evidence="7">Belongs to the RnpA family.</text>
</comment>
<comment type="caution">
    <text evidence="9">The sequence shown here is derived from an EMBL/GenBank/DDBJ whole genome shotgun (WGS) entry which is preliminary data.</text>
</comment>
<dbReference type="Pfam" id="PF00825">
    <property type="entry name" value="Ribonuclease_P"/>
    <property type="match status" value="1"/>
</dbReference>
<dbReference type="InterPro" id="IPR014721">
    <property type="entry name" value="Ribsml_uS5_D2-typ_fold_subgr"/>
</dbReference>
<keyword evidence="6 7" id="KW-0694">RNA-binding</keyword>
<keyword evidence="3 7" id="KW-0540">Nuclease</keyword>
<organism evidence="9 10">
    <name type="scientific">Niabella digestorum</name>
    <dbReference type="NCBI Taxonomy" id="3117701"/>
    <lineage>
        <taxon>Bacteria</taxon>
        <taxon>Pseudomonadati</taxon>
        <taxon>Bacteroidota</taxon>
        <taxon>Chitinophagia</taxon>
        <taxon>Chitinophagales</taxon>
        <taxon>Chitinophagaceae</taxon>
        <taxon>Niabella</taxon>
    </lineage>
</organism>
<protein>
    <recommendedName>
        <fullName evidence="7 8">Ribonuclease P protein component</fullName>
        <shortName evidence="7">RNase P protein</shortName>
        <shortName evidence="7">RNaseP protein</shortName>
        <ecNumber evidence="7 8">3.1.26.5</ecNumber>
    </recommendedName>
    <alternativeName>
        <fullName evidence="7">Protein C5</fullName>
    </alternativeName>
</protein>
<reference evidence="9 10" key="1">
    <citation type="submission" date="2024-01" db="EMBL/GenBank/DDBJ databases">
        <title>Niabella digestum sp. nov., isolated from waste digestion system.</title>
        <authorList>
            <person name="Zhang L."/>
        </authorList>
    </citation>
    <scope>NUCLEOTIDE SEQUENCE [LARGE SCALE GENOMIC DNA]</scope>
    <source>
        <strain evidence="9 10">A18</strain>
    </source>
</reference>
<evidence type="ECO:0000256" key="2">
    <source>
        <dbReference type="ARBA" id="ARBA00022694"/>
    </source>
</evidence>
<name>A0ABU7RCQ2_9BACT</name>
<dbReference type="PANTHER" id="PTHR33992:SF1">
    <property type="entry name" value="RIBONUCLEASE P PROTEIN COMPONENT"/>
    <property type="match status" value="1"/>
</dbReference>
<keyword evidence="2 7" id="KW-0819">tRNA processing</keyword>
<dbReference type="SUPFAM" id="SSF54211">
    <property type="entry name" value="Ribosomal protein S5 domain 2-like"/>
    <property type="match status" value="1"/>
</dbReference>
<proteinExistence type="inferred from homology"/>
<evidence type="ECO:0000256" key="4">
    <source>
        <dbReference type="ARBA" id="ARBA00022759"/>
    </source>
</evidence>
<dbReference type="GO" id="GO:0004526">
    <property type="term" value="F:ribonuclease P activity"/>
    <property type="evidence" value="ECO:0007669"/>
    <property type="project" value="UniProtKB-EC"/>
</dbReference>
<comment type="function">
    <text evidence="1 7">RNaseP catalyzes the removal of the 5'-leader sequence from pre-tRNA to produce the mature 5'-terminus. It can also cleave other RNA substrates such as 4.5S RNA. The protein component plays an auxiliary but essential role in vivo by binding to the 5'-leader sequence and broadening the substrate specificity of the ribozyme.</text>
</comment>
<evidence type="ECO:0000256" key="7">
    <source>
        <dbReference type="HAMAP-Rule" id="MF_00227"/>
    </source>
</evidence>
<dbReference type="PROSITE" id="PS00648">
    <property type="entry name" value="RIBONUCLEASE_P"/>
    <property type="match status" value="1"/>
</dbReference>
<dbReference type="RefSeq" id="WP_330973166.1">
    <property type="nucleotide sequence ID" value="NZ_JAZGLY010000001.1"/>
</dbReference>
<sequence>MKPNAFPKSQRLKSRKKLQQLFSQGKSVRVYPIRLVYLVEPYSSGEVKCSVGVSSKYFKKAVQRNRIRRLMREAYRLQQHEIKNFAAANNKAIALFFLYTGKEMPTYAQVFECVGNLLKKVFSSQNAMDTQNM</sequence>
<evidence type="ECO:0000313" key="9">
    <source>
        <dbReference type="EMBL" id="MEE6185758.1"/>
    </source>
</evidence>
<dbReference type="InterPro" id="IPR000100">
    <property type="entry name" value="RNase_P"/>
</dbReference>
<keyword evidence="10" id="KW-1185">Reference proteome</keyword>
<evidence type="ECO:0000256" key="3">
    <source>
        <dbReference type="ARBA" id="ARBA00022722"/>
    </source>
</evidence>
<evidence type="ECO:0000256" key="1">
    <source>
        <dbReference type="ARBA" id="ARBA00002663"/>
    </source>
</evidence>
<dbReference type="InterPro" id="IPR020568">
    <property type="entry name" value="Ribosomal_Su5_D2-typ_SF"/>
</dbReference>
<dbReference type="PANTHER" id="PTHR33992">
    <property type="entry name" value="RIBONUCLEASE P PROTEIN COMPONENT"/>
    <property type="match status" value="1"/>
</dbReference>
<dbReference type="Proteomes" id="UP001357452">
    <property type="component" value="Unassembled WGS sequence"/>
</dbReference>
<keyword evidence="4 7" id="KW-0255">Endonuclease</keyword>
<keyword evidence="5 7" id="KW-0378">Hydrolase</keyword>
<dbReference type="NCBIfam" id="TIGR00188">
    <property type="entry name" value="rnpA"/>
    <property type="match status" value="1"/>
</dbReference>
<evidence type="ECO:0000256" key="8">
    <source>
        <dbReference type="NCBIfam" id="TIGR00188"/>
    </source>
</evidence>
<dbReference type="HAMAP" id="MF_00227">
    <property type="entry name" value="RNase_P"/>
    <property type="match status" value="1"/>
</dbReference>